<name>A0A2Z2MD06_THEPR</name>
<dbReference type="GeneID" id="33320601"/>
<proteinExistence type="predicted"/>
<organism evidence="1 2">
    <name type="scientific">Thermococcus profundus</name>
    <dbReference type="NCBI Taxonomy" id="49899"/>
    <lineage>
        <taxon>Archaea</taxon>
        <taxon>Methanobacteriati</taxon>
        <taxon>Methanobacteriota</taxon>
        <taxon>Thermococci</taxon>
        <taxon>Thermococcales</taxon>
        <taxon>Thermococcaceae</taxon>
        <taxon>Thermococcus</taxon>
    </lineage>
</organism>
<gene>
    <name evidence="1" type="ORF">A3L09_09250</name>
</gene>
<reference evidence="1 2" key="1">
    <citation type="submission" date="2016-03" db="EMBL/GenBank/DDBJ databases">
        <title>Complete genome sequence of Thermococcus profundus strain DT5432.</title>
        <authorList>
            <person name="Oger P.M."/>
        </authorList>
    </citation>
    <scope>NUCLEOTIDE SEQUENCE [LARGE SCALE GENOMIC DNA]</scope>
    <source>
        <strain evidence="1 2">DT 5432</strain>
    </source>
</reference>
<dbReference type="Proteomes" id="UP000250179">
    <property type="component" value="Chromosome"/>
</dbReference>
<dbReference type="OrthoDB" id="91903at2157"/>
<dbReference type="EMBL" id="CP014862">
    <property type="protein sequence ID" value="ASJ03433.1"/>
    <property type="molecule type" value="Genomic_DNA"/>
</dbReference>
<sequence>MSEARLRKELFQRVKELSEEIREGLNYGIPHLVGEISAGSNGSLQLEVNVALFSKSAHRFLLKEEDSLLFMLPLDDYNPRRVFLELWSFLNGRSKGNALEPGTSIKGVLKTSLQRRGFEVVWMNVSGDESGGYVEAIASKAGQRYRMLFERKSPDEFILVDMEKI</sequence>
<dbReference type="AlphaFoldDB" id="A0A2Z2MD06"/>
<evidence type="ECO:0000313" key="1">
    <source>
        <dbReference type="EMBL" id="ASJ03433.1"/>
    </source>
</evidence>
<evidence type="ECO:0000313" key="2">
    <source>
        <dbReference type="Proteomes" id="UP000250179"/>
    </source>
</evidence>
<dbReference type="KEGG" id="tprf:A3L09_09250"/>
<protein>
    <submittedName>
        <fullName evidence="1">Uncharacterized protein</fullName>
    </submittedName>
</protein>
<keyword evidence="2" id="KW-1185">Reference proteome</keyword>
<accession>A0A2Z2MD06</accession>
<dbReference type="RefSeq" id="WP_088858690.1">
    <property type="nucleotide sequence ID" value="NZ_CP014862.1"/>
</dbReference>